<evidence type="ECO:0000256" key="1">
    <source>
        <dbReference type="SAM" id="MobiDB-lite"/>
    </source>
</evidence>
<feature type="region of interest" description="Disordered" evidence="1">
    <location>
        <begin position="35"/>
        <end position="54"/>
    </location>
</feature>
<keyword evidence="2" id="KW-0472">Membrane</keyword>
<dbReference type="AlphaFoldDB" id="A0A1H0V9L4"/>
<evidence type="ECO:0000313" key="3">
    <source>
        <dbReference type="EMBL" id="SDP75107.1"/>
    </source>
</evidence>
<evidence type="ECO:0000313" key="4">
    <source>
        <dbReference type="Proteomes" id="UP000199159"/>
    </source>
</evidence>
<accession>A0A1H0V9L4</accession>
<feature type="region of interest" description="Disordered" evidence="1">
    <location>
        <begin position="70"/>
        <end position="114"/>
    </location>
</feature>
<protein>
    <submittedName>
        <fullName evidence="3">Uncharacterized protein</fullName>
    </submittedName>
</protein>
<name>A0A1H0V9L4_9BACI</name>
<keyword evidence="2" id="KW-1133">Transmembrane helix</keyword>
<feature type="transmembrane region" description="Helical" evidence="2">
    <location>
        <begin position="6"/>
        <end position="29"/>
    </location>
</feature>
<evidence type="ECO:0000256" key="2">
    <source>
        <dbReference type="SAM" id="Phobius"/>
    </source>
</evidence>
<feature type="compositionally biased region" description="Basic and acidic residues" evidence="1">
    <location>
        <begin position="100"/>
        <end position="114"/>
    </location>
</feature>
<dbReference type="OrthoDB" id="2967741at2"/>
<organism evidence="3 4">
    <name type="scientific">Litchfieldia salsa</name>
    <dbReference type="NCBI Taxonomy" id="930152"/>
    <lineage>
        <taxon>Bacteria</taxon>
        <taxon>Bacillati</taxon>
        <taxon>Bacillota</taxon>
        <taxon>Bacilli</taxon>
        <taxon>Bacillales</taxon>
        <taxon>Bacillaceae</taxon>
        <taxon>Litchfieldia</taxon>
    </lineage>
</organism>
<dbReference type="Proteomes" id="UP000199159">
    <property type="component" value="Unassembled WGS sequence"/>
</dbReference>
<keyword evidence="2" id="KW-0812">Transmembrane</keyword>
<proteinExistence type="predicted"/>
<reference evidence="4" key="1">
    <citation type="submission" date="2016-10" db="EMBL/GenBank/DDBJ databases">
        <authorList>
            <person name="Varghese N."/>
            <person name="Submissions S."/>
        </authorList>
    </citation>
    <scope>NUCLEOTIDE SEQUENCE [LARGE SCALE GENOMIC DNA]</scope>
    <source>
        <strain evidence="4">IBRC-M10078</strain>
    </source>
</reference>
<dbReference type="STRING" id="930152.SAMN05216565_106117"/>
<keyword evidence="4" id="KW-1185">Reference proteome</keyword>
<sequence length="168" mass="19378">MEVIGDFFDIIISNLFFVVLIIGAIFNFLKRKAGTENDEGIPNQHPGSDGEKRTPLKDIFQQFEDVFKEEEKQQPQAKPVQHRAPMAESNQSQELFNRYEQLKESKGKPDMRVDYQPKVQLTERSKRTVSTNLTVTKKKAVQGVLWAEVLGPPRAKRSFYSQRHSNIK</sequence>
<dbReference type="EMBL" id="FNJU01000006">
    <property type="protein sequence ID" value="SDP75107.1"/>
    <property type="molecule type" value="Genomic_DNA"/>
</dbReference>
<gene>
    <name evidence="3" type="ORF">SAMN05216565_106117</name>
</gene>
<dbReference type="RefSeq" id="WP_090855060.1">
    <property type="nucleotide sequence ID" value="NZ_FNJU01000006.1"/>
</dbReference>